<dbReference type="Proteomes" id="UP000824259">
    <property type="component" value="Unassembled WGS sequence"/>
</dbReference>
<proteinExistence type="inferred from homology"/>
<name>A0A9D2RJL3_9BACT</name>
<dbReference type="PANTHER" id="PTHR30489:SF0">
    <property type="entry name" value="LIPOPROTEIN-RELEASING SYSTEM TRANSMEMBRANE PROTEIN LOLE"/>
    <property type="match status" value="1"/>
</dbReference>
<feature type="transmembrane region" description="Helical" evidence="7">
    <location>
        <begin position="282"/>
        <end position="305"/>
    </location>
</feature>
<dbReference type="InterPro" id="IPR003838">
    <property type="entry name" value="ABC3_permease_C"/>
</dbReference>
<keyword evidence="6 7" id="KW-0472">Membrane</keyword>
<dbReference type="EMBL" id="DWYR01000013">
    <property type="protein sequence ID" value="HJA98929.1"/>
    <property type="molecule type" value="Genomic_DNA"/>
</dbReference>
<evidence type="ECO:0000259" key="8">
    <source>
        <dbReference type="Pfam" id="PF02687"/>
    </source>
</evidence>
<dbReference type="InterPro" id="IPR051447">
    <property type="entry name" value="Lipoprotein-release_system"/>
</dbReference>
<dbReference type="InterPro" id="IPR025857">
    <property type="entry name" value="MacB_PCD"/>
</dbReference>
<comment type="caution">
    <text evidence="10">The sequence shown here is derived from an EMBL/GenBank/DDBJ whole genome shotgun (WGS) entry which is preliminary data.</text>
</comment>
<evidence type="ECO:0000256" key="1">
    <source>
        <dbReference type="ARBA" id="ARBA00004651"/>
    </source>
</evidence>
<keyword evidence="5 7" id="KW-1133">Transmembrane helix</keyword>
<reference evidence="10" key="2">
    <citation type="submission" date="2021-04" db="EMBL/GenBank/DDBJ databases">
        <authorList>
            <person name="Gilroy R."/>
        </authorList>
    </citation>
    <scope>NUCLEOTIDE SEQUENCE</scope>
    <source>
        <strain evidence="10">CHK169-11906</strain>
    </source>
</reference>
<feature type="transmembrane region" description="Helical" evidence="7">
    <location>
        <begin position="22"/>
        <end position="45"/>
    </location>
</feature>
<feature type="domain" description="MacB-like periplasmic core" evidence="9">
    <location>
        <begin position="26"/>
        <end position="242"/>
    </location>
</feature>
<evidence type="ECO:0000313" key="10">
    <source>
        <dbReference type="EMBL" id="HJA98929.1"/>
    </source>
</evidence>
<evidence type="ECO:0000256" key="6">
    <source>
        <dbReference type="ARBA" id="ARBA00023136"/>
    </source>
</evidence>
<dbReference type="GO" id="GO:0044874">
    <property type="term" value="P:lipoprotein localization to outer membrane"/>
    <property type="evidence" value="ECO:0007669"/>
    <property type="project" value="TreeGrafter"/>
</dbReference>
<evidence type="ECO:0000313" key="11">
    <source>
        <dbReference type="Proteomes" id="UP000824259"/>
    </source>
</evidence>
<evidence type="ECO:0000256" key="4">
    <source>
        <dbReference type="ARBA" id="ARBA00022692"/>
    </source>
</evidence>
<comment type="similarity">
    <text evidence="2">Belongs to the ABC-4 integral membrane protein family. LolC/E subfamily.</text>
</comment>
<feature type="domain" description="ABC3 transporter permease C-terminal" evidence="8">
    <location>
        <begin position="282"/>
        <end position="404"/>
    </location>
</feature>
<sequence>MNLEFFIARRIAQSAPGNRPGVMVRIAVVAVALSVCVMILSLAVIMGFKREITERVVGFAAHVEVVDLRGVRSLESYPVQRSAELEETIRSAGRVERMAPYAVKGGVVKTPDAILGVRLKGVDGSYDWSFFRENLTDGALPRVGDSVRTKEILISESVARELELGVGDKVEMLFVESSGQPRRDRFKISGLYATGMNEFDRSVVMTDLRNVQRLLDWPQELVSGYEITLENFSQAAAYARQLNMCFADAENEVFWDYAAVSVQTLYPALFDWLKTHNVNAAVILIIMVVVALFNMATALLTLVLERTRMIGLLKTMGMENGSLRRIFLYRALFIVVRGVVWGNVIGLGLCLLQHWLHLVRLDPTGYILSEVPVSVSLGWWLPLNIGVIAVILLLLLLPASIVSTVKPDRSIRYNV</sequence>
<dbReference type="AlphaFoldDB" id="A0A9D2RJL3"/>
<dbReference type="Pfam" id="PF12704">
    <property type="entry name" value="MacB_PCD"/>
    <property type="match status" value="1"/>
</dbReference>
<evidence type="ECO:0000259" key="9">
    <source>
        <dbReference type="Pfam" id="PF12704"/>
    </source>
</evidence>
<reference evidence="10" key="1">
    <citation type="journal article" date="2021" name="PeerJ">
        <title>Extensive microbial diversity within the chicken gut microbiome revealed by metagenomics and culture.</title>
        <authorList>
            <person name="Gilroy R."/>
            <person name="Ravi A."/>
            <person name="Getino M."/>
            <person name="Pursley I."/>
            <person name="Horton D.L."/>
            <person name="Alikhan N.F."/>
            <person name="Baker D."/>
            <person name="Gharbi K."/>
            <person name="Hall N."/>
            <person name="Watson M."/>
            <person name="Adriaenssens E.M."/>
            <person name="Foster-Nyarko E."/>
            <person name="Jarju S."/>
            <person name="Secka A."/>
            <person name="Antonio M."/>
            <person name="Oren A."/>
            <person name="Chaudhuri R.R."/>
            <person name="La Ragione R."/>
            <person name="Hildebrand F."/>
            <person name="Pallen M.J."/>
        </authorList>
    </citation>
    <scope>NUCLEOTIDE SEQUENCE</scope>
    <source>
        <strain evidence="10">CHK169-11906</strain>
    </source>
</reference>
<dbReference type="GO" id="GO:0098797">
    <property type="term" value="C:plasma membrane protein complex"/>
    <property type="evidence" value="ECO:0007669"/>
    <property type="project" value="TreeGrafter"/>
</dbReference>
<feature type="transmembrane region" description="Helical" evidence="7">
    <location>
        <begin position="377"/>
        <end position="402"/>
    </location>
</feature>
<accession>A0A9D2RJL3</accession>
<evidence type="ECO:0000256" key="2">
    <source>
        <dbReference type="ARBA" id="ARBA00005236"/>
    </source>
</evidence>
<dbReference type="PANTHER" id="PTHR30489">
    <property type="entry name" value="LIPOPROTEIN-RELEASING SYSTEM TRANSMEMBRANE PROTEIN LOLE"/>
    <property type="match status" value="1"/>
</dbReference>
<feature type="transmembrane region" description="Helical" evidence="7">
    <location>
        <begin position="326"/>
        <end position="357"/>
    </location>
</feature>
<protein>
    <submittedName>
        <fullName evidence="10">ABC transporter permease</fullName>
    </submittedName>
</protein>
<evidence type="ECO:0000256" key="7">
    <source>
        <dbReference type="SAM" id="Phobius"/>
    </source>
</evidence>
<keyword evidence="4 7" id="KW-0812">Transmembrane</keyword>
<evidence type="ECO:0000256" key="5">
    <source>
        <dbReference type="ARBA" id="ARBA00022989"/>
    </source>
</evidence>
<gene>
    <name evidence="10" type="ORF">H9779_04955</name>
</gene>
<organism evidence="10 11">
    <name type="scientific">Candidatus Alistipes avicola</name>
    <dbReference type="NCBI Taxonomy" id="2838432"/>
    <lineage>
        <taxon>Bacteria</taxon>
        <taxon>Pseudomonadati</taxon>
        <taxon>Bacteroidota</taxon>
        <taxon>Bacteroidia</taxon>
        <taxon>Bacteroidales</taxon>
        <taxon>Rikenellaceae</taxon>
        <taxon>Alistipes</taxon>
    </lineage>
</organism>
<dbReference type="Pfam" id="PF02687">
    <property type="entry name" value="FtsX"/>
    <property type="match status" value="1"/>
</dbReference>
<keyword evidence="3" id="KW-1003">Cell membrane</keyword>
<evidence type="ECO:0000256" key="3">
    <source>
        <dbReference type="ARBA" id="ARBA00022475"/>
    </source>
</evidence>
<comment type="subcellular location">
    <subcellularLocation>
        <location evidence="1">Cell membrane</location>
        <topology evidence="1">Multi-pass membrane protein</topology>
    </subcellularLocation>
</comment>